<accession>A0A7S8WV58</accession>
<keyword evidence="1" id="KW-0472">Membrane</keyword>
<proteinExistence type="predicted"/>
<dbReference type="EMBL" id="MT479165">
    <property type="protein sequence ID" value="QPF23619.1"/>
    <property type="molecule type" value="Genomic_DNA"/>
</dbReference>
<dbReference type="RefSeq" id="YP_010044378.1">
    <property type="nucleotide sequence ID" value="NC_054271.1"/>
</dbReference>
<organism evidence="2">
    <name type="scientific">Trametes versicolor</name>
    <name type="common">White-rot fungus</name>
    <name type="synonym">Coriolus versicolor</name>
    <dbReference type="NCBI Taxonomy" id="5325"/>
    <lineage>
        <taxon>Eukaryota</taxon>
        <taxon>Fungi</taxon>
        <taxon>Dikarya</taxon>
        <taxon>Basidiomycota</taxon>
        <taxon>Agaricomycotina</taxon>
        <taxon>Agaricomycetes</taxon>
        <taxon>Polyporales</taxon>
        <taxon>Polyporaceae</taxon>
        <taxon>Trametes</taxon>
    </lineage>
</organism>
<feature type="transmembrane region" description="Helical" evidence="1">
    <location>
        <begin position="83"/>
        <end position="109"/>
    </location>
</feature>
<gene>
    <name evidence="2" type="primary">orf112</name>
</gene>
<keyword evidence="1" id="KW-1133">Transmembrane helix</keyword>
<dbReference type="AlphaFoldDB" id="A0A7S8WV58"/>
<keyword evidence="1" id="KW-0812">Transmembrane</keyword>
<reference evidence="2" key="1">
    <citation type="journal article" name="Sci. Rep.">
        <title>Comparative mitochondrial genome analysis reveals intron dynamics and gene rearrangements in two Trametes species.</title>
        <authorList>
            <person name="Chen C."/>
            <person name="Li Q."/>
            <person name="Fu R."/>
            <person name="Wang J."/>
            <person name="Deng G."/>
            <person name="Chen X."/>
            <person name="Lu D."/>
        </authorList>
    </citation>
    <scope>NUCLEOTIDE SEQUENCE</scope>
</reference>
<evidence type="ECO:0000256" key="1">
    <source>
        <dbReference type="SAM" id="Phobius"/>
    </source>
</evidence>
<sequence>MKNIFELLNSFGLHININENTSPIFFIGLGFLILNLIVLFSVLNISFYLISIYLINTNKYLATISSTYPYIHKIIKYYNSTRISFIILELMFLFGSLGYMISVCIRILVNLS</sequence>
<feature type="transmembrane region" description="Helical" evidence="1">
    <location>
        <begin position="24"/>
        <end position="50"/>
    </location>
</feature>
<name>A0A7S8WV58_TRAVE</name>
<geneLocation type="mitochondrion" evidence="2"/>
<dbReference type="GeneID" id="63652970"/>
<evidence type="ECO:0000313" key="2">
    <source>
        <dbReference type="EMBL" id="QPF23619.1"/>
    </source>
</evidence>
<keyword evidence="2" id="KW-0496">Mitochondrion</keyword>
<evidence type="ECO:0008006" key="3">
    <source>
        <dbReference type="Google" id="ProtNLM"/>
    </source>
</evidence>
<protein>
    <recommendedName>
        <fullName evidence="3">G-protein coupled receptors family 1 profile domain-containing protein</fullName>
    </recommendedName>
</protein>